<evidence type="ECO:0000256" key="2">
    <source>
        <dbReference type="ARBA" id="ARBA00022729"/>
    </source>
</evidence>
<evidence type="ECO:0000259" key="4">
    <source>
        <dbReference type="SMART" id="SM00306"/>
    </source>
</evidence>
<evidence type="ECO:0000313" key="6">
    <source>
        <dbReference type="Proteomes" id="UP001159363"/>
    </source>
</evidence>
<dbReference type="PANTHER" id="PTHR11889">
    <property type="entry name" value="HEDGEHOG"/>
    <property type="match status" value="1"/>
</dbReference>
<dbReference type="CDD" id="cd00081">
    <property type="entry name" value="Hint"/>
    <property type="match status" value="1"/>
</dbReference>
<evidence type="ECO:0000313" key="5">
    <source>
        <dbReference type="EMBL" id="KAJ8870669.1"/>
    </source>
</evidence>
<dbReference type="Pfam" id="PF01079">
    <property type="entry name" value="Hint"/>
    <property type="match status" value="1"/>
</dbReference>
<reference evidence="5 6" key="1">
    <citation type="submission" date="2023-02" db="EMBL/GenBank/DDBJ databases">
        <title>LHISI_Scaffold_Assembly.</title>
        <authorList>
            <person name="Stuart O.P."/>
            <person name="Cleave R."/>
            <person name="Magrath M.J.L."/>
            <person name="Mikheyev A.S."/>
        </authorList>
    </citation>
    <scope>NUCLEOTIDE SEQUENCE [LARGE SCALE GENOMIC DNA]</scope>
    <source>
        <strain evidence="5">Daus_M_001</strain>
        <tissue evidence="5">Leg muscle</tissue>
    </source>
</reference>
<keyword evidence="2" id="KW-0732">Signal</keyword>
<accession>A0ABQ9GE43</accession>
<proteinExistence type="predicted"/>
<sequence length="446" mass="49554">MKKFEVRDYVVPGSHVTTQNRRRRQNQWLFTCTPRRTDGAGRTNGCSHVHHAEQTAQAEPMAVHMYTTQNRRRRQNQWLFTCTPRRTDGAGRTNGCSHVHHAEQTAQAEPMAVHMYTTQNRRRRQNQWLFTSDFWEISTESALCASRKHRRELNFSARLTRGNRGRLLIGRYSLPLCLFCVIGVHSNQPVYRPTLRRRGDVTTPPYLPPSRIAVRYESSQAAKSGGCFPGDSRVTLPGGHTAPLSDLRPGQQVLAADPTTGRLLFSEVLTFLDRDPASSRLFVQLATTSGCNLTVTPAHLLASPAGFVFAGDVRAGDVLLAAGDDGRAGQDTVVSARAVLRRGVFAPLTRHGTVVVDGLLASCYAVVSSQALAHWTLAPLRLAINFRDALWRVLRVVGHPATCWQGDEPLVVSRTPTASFVVGVHWYARLLHGLSQLVLPANMFYH</sequence>
<dbReference type="InterPro" id="IPR001657">
    <property type="entry name" value="Hedgehog"/>
</dbReference>
<dbReference type="PROSITE" id="PS50817">
    <property type="entry name" value="INTEIN_N_TER"/>
    <property type="match status" value="1"/>
</dbReference>
<dbReference type="InterPro" id="IPR001767">
    <property type="entry name" value="Hedgehog_Hint"/>
</dbReference>
<evidence type="ECO:0000256" key="1">
    <source>
        <dbReference type="ARBA" id="ARBA00022473"/>
    </source>
</evidence>
<dbReference type="InterPro" id="IPR006141">
    <property type="entry name" value="Intein_N"/>
</dbReference>
<dbReference type="InterPro" id="IPR003587">
    <property type="entry name" value="Hint_dom_N"/>
</dbReference>
<dbReference type="Proteomes" id="UP001159363">
    <property type="component" value="Chromosome 12"/>
</dbReference>
<feature type="domain" description="Hint" evidence="3">
    <location>
        <begin position="325"/>
        <end position="369"/>
    </location>
</feature>
<dbReference type="InterPro" id="IPR003586">
    <property type="entry name" value="Hint_dom_C"/>
</dbReference>
<keyword evidence="1" id="KW-0217">Developmental protein</keyword>
<name>A0ABQ9GE43_9NEOP</name>
<keyword evidence="6" id="KW-1185">Reference proteome</keyword>
<dbReference type="Gene3D" id="2.170.16.10">
    <property type="entry name" value="Hedgehog/Intein (Hint) domain"/>
    <property type="match status" value="1"/>
</dbReference>
<feature type="domain" description="Hint" evidence="4">
    <location>
        <begin position="225"/>
        <end position="323"/>
    </location>
</feature>
<dbReference type="InterPro" id="IPR050387">
    <property type="entry name" value="Hedgehog_Signaling"/>
</dbReference>
<dbReference type="PRINTS" id="PR00632">
    <property type="entry name" value="SONICHHOG"/>
</dbReference>
<organism evidence="5 6">
    <name type="scientific">Dryococelus australis</name>
    <dbReference type="NCBI Taxonomy" id="614101"/>
    <lineage>
        <taxon>Eukaryota</taxon>
        <taxon>Metazoa</taxon>
        <taxon>Ecdysozoa</taxon>
        <taxon>Arthropoda</taxon>
        <taxon>Hexapoda</taxon>
        <taxon>Insecta</taxon>
        <taxon>Pterygota</taxon>
        <taxon>Neoptera</taxon>
        <taxon>Polyneoptera</taxon>
        <taxon>Phasmatodea</taxon>
        <taxon>Verophasmatodea</taxon>
        <taxon>Anareolatae</taxon>
        <taxon>Phasmatidae</taxon>
        <taxon>Eurycanthinae</taxon>
        <taxon>Dryococelus</taxon>
    </lineage>
</organism>
<dbReference type="EMBL" id="JARBHB010000013">
    <property type="protein sequence ID" value="KAJ8870669.1"/>
    <property type="molecule type" value="Genomic_DNA"/>
</dbReference>
<dbReference type="SMART" id="SM00305">
    <property type="entry name" value="HintC"/>
    <property type="match status" value="1"/>
</dbReference>
<dbReference type="SUPFAM" id="SSF51294">
    <property type="entry name" value="Hedgehog/intein (Hint) domain"/>
    <property type="match status" value="1"/>
</dbReference>
<dbReference type="InterPro" id="IPR036844">
    <property type="entry name" value="Hint_dom_sf"/>
</dbReference>
<gene>
    <name evidence="5" type="ORF">PR048_029692</name>
</gene>
<dbReference type="SMART" id="SM00306">
    <property type="entry name" value="HintN"/>
    <property type="match status" value="1"/>
</dbReference>
<comment type="caution">
    <text evidence="5">The sequence shown here is derived from an EMBL/GenBank/DDBJ whole genome shotgun (WGS) entry which is preliminary data.</text>
</comment>
<evidence type="ECO:0000259" key="3">
    <source>
        <dbReference type="SMART" id="SM00305"/>
    </source>
</evidence>
<protein>
    <submittedName>
        <fullName evidence="5">Uncharacterized protein</fullName>
    </submittedName>
</protein>
<dbReference type="PANTHER" id="PTHR11889:SF31">
    <property type="entry name" value="PROTEIN HEDGEHOG"/>
    <property type="match status" value="1"/>
</dbReference>